<gene>
    <name evidence="2" type="ORF">KSX_65750</name>
</gene>
<dbReference type="Proteomes" id="UP000612362">
    <property type="component" value="Unassembled WGS sequence"/>
</dbReference>
<dbReference type="EMBL" id="BNJF01000004">
    <property type="protein sequence ID" value="GHO48412.1"/>
    <property type="molecule type" value="Genomic_DNA"/>
</dbReference>
<accession>A0A8J3I9D7</accession>
<dbReference type="RefSeq" id="WP_220197625.1">
    <property type="nucleotide sequence ID" value="NZ_BNJF01000004.1"/>
</dbReference>
<keyword evidence="1" id="KW-0472">Membrane</keyword>
<dbReference type="AlphaFoldDB" id="A0A8J3I9D7"/>
<evidence type="ECO:0000313" key="2">
    <source>
        <dbReference type="EMBL" id="GHO48412.1"/>
    </source>
</evidence>
<keyword evidence="3" id="KW-1185">Reference proteome</keyword>
<feature type="transmembrane region" description="Helical" evidence="1">
    <location>
        <begin position="12"/>
        <end position="36"/>
    </location>
</feature>
<organism evidence="2 3">
    <name type="scientific">Ktedonospora formicarum</name>
    <dbReference type="NCBI Taxonomy" id="2778364"/>
    <lineage>
        <taxon>Bacteria</taxon>
        <taxon>Bacillati</taxon>
        <taxon>Chloroflexota</taxon>
        <taxon>Ktedonobacteria</taxon>
        <taxon>Ktedonobacterales</taxon>
        <taxon>Ktedonobacteraceae</taxon>
        <taxon>Ktedonospora</taxon>
    </lineage>
</organism>
<sequence length="207" mass="22261">MNNANWNRSIYRFTWLAILGIIFCFVIVSACILALLRPEAFQGMGRALSFPAASANSSLANPNVSKPNEQAIQPTATAQAPVITVASPLTILFAKGQDGGQISKDMITGNQFTVTGSGQAAGKRFSDAFYVYTDRFGNTVKPQLTPAYATLHIDGKPAKAFLEEVPAYNPSHTYKVKLKVWNGTPLTVGIPDDNLSDNTGALMILFS</sequence>
<protein>
    <submittedName>
        <fullName evidence="2">Uncharacterized protein</fullName>
    </submittedName>
</protein>
<keyword evidence="1" id="KW-1133">Transmembrane helix</keyword>
<reference evidence="2" key="1">
    <citation type="submission" date="2020-10" db="EMBL/GenBank/DDBJ databases">
        <title>Taxonomic study of unclassified bacteria belonging to the class Ktedonobacteria.</title>
        <authorList>
            <person name="Yabe S."/>
            <person name="Wang C.M."/>
            <person name="Zheng Y."/>
            <person name="Sakai Y."/>
            <person name="Cavaletti L."/>
            <person name="Monciardini P."/>
            <person name="Donadio S."/>
        </authorList>
    </citation>
    <scope>NUCLEOTIDE SEQUENCE</scope>
    <source>
        <strain evidence="2">SOSP1-1</strain>
    </source>
</reference>
<keyword evidence="1" id="KW-0812">Transmembrane</keyword>
<name>A0A8J3I9D7_9CHLR</name>
<comment type="caution">
    <text evidence="2">The sequence shown here is derived from an EMBL/GenBank/DDBJ whole genome shotgun (WGS) entry which is preliminary data.</text>
</comment>
<proteinExistence type="predicted"/>
<evidence type="ECO:0000256" key="1">
    <source>
        <dbReference type="SAM" id="Phobius"/>
    </source>
</evidence>
<evidence type="ECO:0000313" key="3">
    <source>
        <dbReference type="Proteomes" id="UP000612362"/>
    </source>
</evidence>